<dbReference type="AlphaFoldDB" id="A0A1V0M4Q1"/>
<keyword evidence="2" id="KW-0614">Plasmid</keyword>
<name>A0A1V0M4Q1_XENHO</name>
<dbReference type="Proteomes" id="UP000225433">
    <property type="component" value="Unassembled WGS sequence"/>
</dbReference>
<dbReference type="EMBL" id="NJAI01000012">
    <property type="protein sequence ID" value="PHM51868.1"/>
    <property type="molecule type" value="Genomic_DNA"/>
</dbReference>
<feature type="compositionally biased region" description="Basic and acidic residues" evidence="1">
    <location>
        <begin position="276"/>
        <end position="297"/>
    </location>
</feature>
<feature type="region of interest" description="Disordered" evidence="1">
    <location>
        <begin position="267"/>
        <end position="297"/>
    </location>
</feature>
<protein>
    <submittedName>
        <fullName evidence="2">Uncharacterized protein</fullName>
    </submittedName>
</protein>
<gene>
    <name evidence="3" type="ORF">Xhom_04707</name>
</gene>
<sequence>MDAFSDRIFEERYKDFLKIRSEWMKIVFNHAVYVDINAQGKASRPVAILTDKSSLNRSEELRLAWQQFAEWAEHKRIAGLSSVPVQIYSPVPDILKAVKTFTIGGFEATSTQNFLREEILRKIDKKLKLLHKTKDKNYFYIIDLEQDKNMMAQYPEGTRFRRRISGYTDVVLDIGTDKKSTQKLTRRKSIKNPKDERYRVGAHGIIIDGNSLNAPDAYDIYCGEKPISRYFDLISPVRCSLFTGGSLYLIADIERAKAARQITAASLAKTNPIPRKKSDPTQKEQQRLHRIAQEKQKAQQYVQQKTTDWLSSVQATDEQSS</sequence>
<reference evidence="3 4" key="2">
    <citation type="journal article" date="2017" name="Nat. Microbiol.">
        <title>Natural product diversity associated with the nematode symbionts Photorhabdus and Xenorhabdus.</title>
        <authorList>
            <person name="Tobias N.J."/>
            <person name="Wolff H."/>
            <person name="Djahanschiri B."/>
            <person name="Grundmann F."/>
            <person name="Kronenwerth M."/>
            <person name="Shi Y.M."/>
            <person name="Simonyi S."/>
            <person name="Grun P."/>
            <person name="Shapiro-Ilan D."/>
            <person name="Pidot S.J."/>
            <person name="Stinear T.P."/>
            <person name="Ebersberger I."/>
            <person name="Bode H.B."/>
        </authorList>
    </citation>
    <scope>NUCLEOTIDE SEQUENCE [LARGE SCALE GENOMIC DNA]</scope>
    <source>
        <strain evidence="3 4">DSM 17903</strain>
    </source>
</reference>
<dbReference type="EMBL" id="KX517800">
    <property type="protein sequence ID" value="ARD69855.1"/>
    <property type="molecule type" value="Genomic_DNA"/>
</dbReference>
<proteinExistence type="predicted"/>
<accession>A0A1V0M4Q1</accession>
<geneLocation type="plasmid" evidence="2">
    <name>unnamed3</name>
</geneLocation>
<evidence type="ECO:0000313" key="3">
    <source>
        <dbReference type="EMBL" id="PHM51868.1"/>
    </source>
</evidence>
<evidence type="ECO:0000313" key="2">
    <source>
        <dbReference type="EMBL" id="ARD69855.1"/>
    </source>
</evidence>
<reference evidence="2" key="1">
    <citation type="journal article" date="2017" name="J. Invertebr. Pathol.">
        <title>Identification and bacterial characteristics of Xenorhabdus hominickii ANU101 from an entomopathogenic nematode, Steinernema monticolum.</title>
        <authorList>
            <person name="Park Y."/>
            <person name="Kang S."/>
            <person name="Sadekuzzaman M."/>
            <person name="Kim H."/>
            <person name="Jung J.K."/>
            <person name="Kim Y."/>
        </authorList>
    </citation>
    <scope>NUCLEOTIDE SEQUENCE</scope>
    <source>
        <strain evidence="2">ANU101</strain>
        <plasmid evidence="2">unnamed3</plasmid>
    </source>
</reference>
<evidence type="ECO:0000256" key="1">
    <source>
        <dbReference type="SAM" id="MobiDB-lite"/>
    </source>
</evidence>
<dbReference type="RefSeq" id="WP_099139951.1">
    <property type="nucleotide sequence ID" value="NZ_CAWNQJ010000024.1"/>
</dbReference>
<evidence type="ECO:0000313" key="4">
    <source>
        <dbReference type="Proteomes" id="UP000225433"/>
    </source>
</evidence>
<organism evidence="2">
    <name type="scientific">Xenorhabdus hominickii</name>
    <dbReference type="NCBI Taxonomy" id="351679"/>
    <lineage>
        <taxon>Bacteria</taxon>
        <taxon>Pseudomonadati</taxon>
        <taxon>Pseudomonadota</taxon>
        <taxon>Gammaproteobacteria</taxon>
        <taxon>Enterobacterales</taxon>
        <taxon>Morganellaceae</taxon>
        <taxon>Xenorhabdus</taxon>
    </lineage>
</organism>